<comment type="caution">
    <text evidence="1">The sequence shown here is derived from an EMBL/GenBank/DDBJ whole genome shotgun (WGS) entry which is preliminary data.</text>
</comment>
<protein>
    <submittedName>
        <fullName evidence="1">Uncharacterized protein</fullName>
    </submittedName>
</protein>
<dbReference type="Proteomes" id="UP001174694">
    <property type="component" value="Unassembled WGS sequence"/>
</dbReference>
<name>A0AA38VL64_9PEZI</name>
<proteinExistence type="predicted"/>
<accession>A0AA38VL64</accession>
<keyword evidence="2" id="KW-1185">Reference proteome</keyword>
<organism evidence="1 2">
    <name type="scientific">Pleurostoma richardsiae</name>
    <dbReference type="NCBI Taxonomy" id="41990"/>
    <lineage>
        <taxon>Eukaryota</taxon>
        <taxon>Fungi</taxon>
        <taxon>Dikarya</taxon>
        <taxon>Ascomycota</taxon>
        <taxon>Pezizomycotina</taxon>
        <taxon>Sordariomycetes</taxon>
        <taxon>Sordariomycetidae</taxon>
        <taxon>Calosphaeriales</taxon>
        <taxon>Pleurostomataceae</taxon>
        <taxon>Pleurostoma</taxon>
    </lineage>
</organism>
<evidence type="ECO:0000313" key="2">
    <source>
        <dbReference type="Proteomes" id="UP001174694"/>
    </source>
</evidence>
<sequence>MALFGEKKQRTYCHRCGDRVKKLNYRGQILRSKYCGRCFCKKIEDGRTCQWPRVNLVIPWCAEHLRCQAGGIDGGRCDRAVKENNPEKYKFCADTHNCAQSDCVYARLPDRPYCAEHLCSSPGCRDPRRGGPYPFCLKHTCQHLYCTSVVPGDSDPSSPWRFCETHRRCSRNGCSRRCHMRDSGSAANFCGEHYCQWVDGCGEERAAGAEGHWGRHRCKEAGCARGIAAYEGWYCREHECDMMECRYPKLVGDYCHSHTCQRRNCKKEARMDGFCDNHQRCEVPGCKEDRLVEGMKKHDRCDRHRHGSCQAGGIRPCSNRVVEGTHYCEDHLCGFRLCGNAKLFGCSYCEAHKCPVANCQELRQSAGVAYGGRRMTTTMGFQPLVAGYCAQHSCRHGGCDSQAMRDQFFCAVHKCSTHGCMSEGTNSARGGSAACDAHYRGQGSSQGFFSHFQPLPQFAPRPAFPFANDDFQGSFGSPDDFRPVGFDPLLR</sequence>
<reference evidence="1" key="1">
    <citation type="submission" date="2022-07" db="EMBL/GenBank/DDBJ databases">
        <title>Fungi with potential for degradation of polypropylene.</title>
        <authorList>
            <person name="Gostincar C."/>
        </authorList>
    </citation>
    <scope>NUCLEOTIDE SEQUENCE</scope>
    <source>
        <strain evidence="1">EXF-13308</strain>
    </source>
</reference>
<dbReference type="EMBL" id="JANBVO010000009">
    <property type="protein sequence ID" value="KAJ9150014.1"/>
    <property type="molecule type" value="Genomic_DNA"/>
</dbReference>
<evidence type="ECO:0000313" key="1">
    <source>
        <dbReference type="EMBL" id="KAJ9150014.1"/>
    </source>
</evidence>
<gene>
    <name evidence="1" type="ORF">NKR23_g4015</name>
</gene>
<dbReference type="AlphaFoldDB" id="A0AA38VL64"/>